<protein>
    <recommendedName>
        <fullName evidence="5">GTP:AMP phosphotransferase, mitochondrial</fullName>
        <ecNumber evidence="5">2.7.4.10</ecNumber>
    </recommendedName>
    <alternativeName>
        <fullName evidence="5">Adenylate kinase 3</fullName>
        <shortName evidence="5">AK 3</shortName>
    </alternativeName>
</protein>
<feature type="domain" description="Adenylate kinase active site lid" evidence="6">
    <location>
        <begin position="233"/>
        <end position="268"/>
    </location>
</feature>
<evidence type="ECO:0000256" key="2">
    <source>
        <dbReference type="ARBA" id="ARBA00022741"/>
    </source>
</evidence>
<dbReference type="GO" id="GO:0046039">
    <property type="term" value="P:GTP metabolic process"/>
    <property type="evidence" value="ECO:0007669"/>
    <property type="project" value="UniProtKB-UniRule"/>
</dbReference>
<dbReference type="HAMAP" id="MF_03169">
    <property type="entry name" value="Adenylate_kinase_AK3"/>
    <property type="match status" value="1"/>
</dbReference>
<keyword evidence="1 5" id="KW-0808">Transferase</keyword>
<evidence type="ECO:0000313" key="8">
    <source>
        <dbReference type="Proteomes" id="UP001249851"/>
    </source>
</evidence>
<dbReference type="HAMAP" id="MF_00235">
    <property type="entry name" value="Adenylate_kinase_Adk"/>
    <property type="match status" value="1"/>
</dbReference>
<reference evidence="7" key="1">
    <citation type="journal article" date="2023" name="G3 (Bethesda)">
        <title>Whole genome assembly and annotation of the endangered Caribbean coral Acropora cervicornis.</title>
        <authorList>
            <person name="Selwyn J.D."/>
            <person name="Vollmer S.V."/>
        </authorList>
    </citation>
    <scope>NUCLEOTIDE SEQUENCE</scope>
    <source>
        <strain evidence="7">K2</strain>
    </source>
</reference>
<keyword evidence="2 5" id="KW-0547">Nucleotide-binding</keyword>
<dbReference type="GO" id="GO:0046033">
    <property type="term" value="P:AMP metabolic process"/>
    <property type="evidence" value="ECO:0007669"/>
    <property type="project" value="UniProtKB-UniRule"/>
</dbReference>
<feature type="binding site" evidence="5">
    <location>
        <begin position="94"/>
        <end position="99"/>
    </location>
    <ligand>
        <name>GTP</name>
        <dbReference type="ChEBI" id="CHEBI:37565"/>
    </ligand>
</feature>
<dbReference type="Proteomes" id="UP001249851">
    <property type="component" value="Unassembled WGS sequence"/>
</dbReference>
<feature type="binding site" evidence="5">
    <location>
        <position position="277"/>
    </location>
    <ligand>
        <name>AMP</name>
        <dbReference type="ChEBI" id="CHEBI:456215"/>
    </ligand>
</feature>
<evidence type="ECO:0000256" key="4">
    <source>
        <dbReference type="ARBA" id="ARBA00023128"/>
    </source>
</evidence>
<reference evidence="7" key="2">
    <citation type="journal article" date="2023" name="Science">
        <title>Genomic signatures of disease resistance in endangered staghorn corals.</title>
        <authorList>
            <person name="Vollmer S.V."/>
            <person name="Selwyn J.D."/>
            <person name="Despard B.A."/>
            <person name="Roesel C.L."/>
        </authorList>
    </citation>
    <scope>NUCLEOTIDE SEQUENCE</scope>
    <source>
        <strain evidence="7">K2</strain>
    </source>
</reference>
<dbReference type="InterPro" id="IPR028586">
    <property type="entry name" value="AK3/Ak4_mitochondrial"/>
</dbReference>
<evidence type="ECO:0000313" key="7">
    <source>
        <dbReference type="EMBL" id="KAK2550065.1"/>
    </source>
</evidence>
<comment type="caution">
    <text evidence="5">Lacks conserved residue(s) required for the propagation of feature annotation.</text>
</comment>
<dbReference type="Pfam" id="PF05191">
    <property type="entry name" value="ADK_lid"/>
    <property type="match status" value="1"/>
</dbReference>
<dbReference type="GO" id="GO:0004017">
    <property type="term" value="F:AMP kinase activity"/>
    <property type="evidence" value="ECO:0007669"/>
    <property type="project" value="InterPro"/>
</dbReference>
<dbReference type="EC" id="2.7.4.10" evidence="5"/>
<comment type="caution">
    <text evidence="7">The sequence shown here is derived from an EMBL/GenBank/DDBJ whole genome shotgun (WGS) entry which is preliminary data.</text>
</comment>
<name>A0AAD9PVZ5_ACRCE</name>
<dbReference type="Gene3D" id="3.40.50.300">
    <property type="entry name" value="P-loop containing nucleotide triphosphate hydrolases"/>
    <property type="match status" value="2"/>
</dbReference>
<dbReference type="SUPFAM" id="SSF57774">
    <property type="entry name" value="Microbial and mitochondrial ADK, insert 'zinc finger' domain"/>
    <property type="match status" value="1"/>
</dbReference>
<keyword evidence="5" id="KW-0342">GTP-binding</keyword>
<feature type="region of interest" description="NMPbind" evidence="5">
    <location>
        <begin position="114"/>
        <end position="143"/>
    </location>
</feature>
<dbReference type="EMBL" id="JARQWQ010000116">
    <property type="protein sequence ID" value="KAK2550065.1"/>
    <property type="molecule type" value="Genomic_DNA"/>
</dbReference>
<dbReference type="InterPro" id="IPR007862">
    <property type="entry name" value="Adenylate_kinase_lid-dom"/>
</dbReference>
<sequence length="324" mass="36875">MSRILKEIDEPFLRHLEHVQFMKTAQCCVSGIFWCPVLQSSSSKQNFQTCRMQKVLNLPSIRGLLCRSTTQCRRIHLTRMSSNLVRALIMGPPGSGKGTVSERIVNTFSVTHLSSGDVLRSQIKEGTEVGLKAKEIVEKGELVPDEIMIELILNKMKELGEGSWLLDGFPRTVVQAEKLSEIQELDIVINLDVPFETIIDRISGGPLLYSSPEIADQDPHCTYSCFHRDRKKRWIHPGSGKTYNLDFSPPKVPGKDDETGEDLVQRDDDKPETVRQRLTQYESLTKPLIEFYEEKGLLKSFSGTETNVIWPKVKDYLSENFFKK</sequence>
<feature type="binding site" evidence="5">
    <location>
        <begin position="141"/>
        <end position="143"/>
    </location>
    <ligand>
        <name>AMP</name>
        <dbReference type="ChEBI" id="CHEBI:456215"/>
    </ligand>
</feature>
<dbReference type="PANTHER" id="PTHR23359">
    <property type="entry name" value="NUCLEOTIDE KINASE"/>
    <property type="match status" value="1"/>
</dbReference>
<evidence type="ECO:0000256" key="3">
    <source>
        <dbReference type="ARBA" id="ARBA00022777"/>
    </source>
</evidence>
<dbReference type="SUPFAM" id="SSF52540">
    <property type="entry name" value="P-loop containing nucleoside triphosphate hydrolases"/>
    <property type="match status" value="1"/>
</dbReference>
<dbReference type="GO" id="GO:0046041">
    <property type="term" value="P:ITP metabolic process"/>
    <property type="evidence" value="ECO:0007669"/>
    <property type="project" value="UniProtKB-UniRule"/>
</dbReference>
<comment type="subunit">
    <text evidence="5">Monomer.</text>
</comment>
<dbReference type="InterPro" id="IPR027417">
    <property type="entry name" value="P-loop_NTPase"/>
</dbReference>
<dbReference type="GO" id="GO:0005524">
    <property type="term" value="F:ATP binding"/>
    <property type="evidence" value="ECO:0007669"/>
    <property type="project" value="InterPro"/>
</dbReference>
<dbReference type="GO" id="GO:0046899">
    <property type="term" value="F:nucleoside triphosphate adenylate kinase activity"/>
    <property type="evidence" value="ECO:0007669"/>
    <property type="project" value="UniProtKB-UniRule"/>
</dbReference>
<dbReference type="AlphaFoldDB" id="A0AAD9PVZ5"/>
<evidence type="ECO:0000256" key="1">
    <source>
        <dbReference type="ARBA" id="ARBA00022679"/>
    </source>
</evidence>
<dbReference type="PRINTS" id="PR00094">
    <property type="entry name" value="ADENYLTKNASE"/>
</dbReference>
<feature type="binding site" evidence="5">
    <location>
        <position position="233"/>
    </location>
    <ligand>
        <name>GTP</name>
        <dbReference type="ChEBI" id="CHEBI:37565"/>
    </ligand>
</feature>
<dbReference type="GO" id="GO:0006172">
    <property type="term" value="P:ADP biosynthetic process"/>
    <property type="evidence" value="ECO:0007669"/>
    <property type="project" value="UniProtKB-UniRule"/>
</dbReference>
<dbReference type="InterPro" id="IPR033690">
    <property type="entry name" value="Adenylat_kinase_CS"/>
</dbReference>
<comment type="function">
    <text evidence="5">Involved in maintaining the homeostasis of cellular nucleotides by catalyzing the interconversion of nucleoside phosphates. Has GTP:AMP phosphotransferase and ITP:AMP phosphotransferase activities.</text>
</comment>
<feature type="binding site" evidence="5">
    <location>
        <begin position="168"/>
        <end position="171"/>
    </location>
    <ligand>
        <name>AMP</name>
        <dbReference type="ChEBI" id="CHEBI:456215"/>
    </ligand>
</feature>
<dbReference type="GO" id="GO:0005759">
    <property type="term" value="C:mitochondrial matrix"/>
    <property type="evidence" value="ECO:0007669"/>
    <property type="project" value="UniProtKB-SubCell"/>
</dbReference>
<feature type="binding site" evidence="5">
    <location>
        <position position="306"/>
    </location>
    <ligand>
        <name>GTP</name>
        <dbReference type="ChEBI" id="CHEBI:37565"/>
    </ligand>
</feature>
<keyword evidence="8" id="KW-1185">Reference proteome</keyword>
<evidence type="ECO:0000256" key="5">
    <source>
        <dbReference type="HAMAP-Rule" id="MF_03169"/>
    </source>
</evidence>
<feature type="binding site" evidence="5">
    <location>
        <position position="266"/>
    </location>
    <ligand>
        <name>AMP</name>
        <dbReference type="ChEBI" id="CHEBI:456215"/>
    </ligand>
</feature>
<dbReference type="GO" id="GO:0005525">
    <property type="term" value="F:GTP binding"/>
    <property type="evidence" value="ECO:0007669"/>
    <property type="project" value="UniProtKB-KW"/>
</dbReference>
<feature type="binding site" evidence="5">
    <location>
        <position position="115"/>
    </location>
    <ligand>
        <name>AMP</name>
        <dbReference type="ChEBI" id="CHEBI:456215"/>
    </ligand>
</feature>
<feature type="binding site" evidence="5">
    <location>
        <position position="175"/>
    </location>
    <ligand>
        <name>AMP</name>
        <dbReference type="ChEBI" id="CHEBI:456215"/>
    </ligand>
</feature>
<dbReference type="PROSITE" id="PS00113">
    <property type="entry name" value="ADENYLATE_KINASE"/>
    <property type="match status" value="1"/>
</dbReference>
<dbReference type="InterPro" id="IPR036193">
    <property type="entry name" value="ADK_active_lid_dom_sf"/>
</dbReference>
<keyword evidence="4 5" id="KW-0496">Mitochondrion</keyword>
<dbReference type="InterPro" id="IPR000850">
    <property type="entry name" value="Adenylat/UMP-CMP_kin"/>
</dbReference>
<gene>
    <name evidence="7" type="ORF">P5673_029397</name>
</gene>
<keyword evidence="3 5" id="KW-0418">Kinase</keyword>
<comment type="catalytic activity">
    <reaction evidence="5">
        <text>a ribonucleoside 5'-triphosphate + AMP = a ribonucleoside 5'-diphosphate + ADP</text>
        <dbReference type="Rhea" id="RHEA:13749"/>
        <dbReference type="ChEBI" id="CHEBI:57930"/>
        <dbReference type="ChEBI" id="CHEBI:61557"/>
        <dbReference type="ChEBI" id="CHEBI:456215"/>
        <dbReference type="ChEBI" id="CHEBI:456216"/>
        <dbReference type="EC" id="2.7.4.10"/>
    </reaction>
</comment>
<comment type="domain">
    <text evidence="5">Consists of three domains, a large central CORE domain and two small peripheral domains, NMPbind and LID, which undergo movements during catalysis. The LID domain closes over the site of phosphoryl transfer upon GTP binding. Assembling and dissambling the active center during each catalytic cycle provides an effective means to prevent GTP hydrolysis.</text>
</comment>
<comment type="subcellular location">
    <subcellularLocation>
        <location evidence="5">Mitochondrion matrix</location>
    </subcellularLocation>
</comment>
<dbReference type="CDD" id="cd01428">
    <property type="entry name" value="ADK"/>
    <property type="match status" value="1"/>
</dbReference>
<evidence type="ECO:0000259" key="6">
    <source>
        <dbReference type="Pfam" id="PF05191"/>
    </source>
</evidence>
<feature type="binding site" evidence="5">
    <location>
        <position position="120"/>
    </location>
    <ligand>
        <name>AMP</name>
        <dbReference type="ChEBI" id="CHEBI:456215"/>
    </ligand>
</feature>
<proteinExistence type="inferred from homology"/>
<comment type="similarity">
    <text evidence="5">Belongs to the adenylate kinase family. AK3 subfamily.</text>
</comment>
<accession>A0AAD9PVZ5</accession>
<organism evidence="7 8">
    <name type="scientific">Acropora cervicornis</name>
    <name type="common">Staghorn coral</name>
    <dbReference type="NCBI Taxonomy" id="6130"/>
    <lineage>
        <taxon>Eukaryota</taxon>
        <taxon>Metazoa</taxon>
        <taxon>Cnidaria</taxon>
        <taxon>Anthozoa</taxon>
        <taxon>Hexacorallia</taxon>
        <taxon>Scleractinia</taxon>
        <taxon>Astrocoeniina</taxon>
        <taxon>Acroporidae</taxon>
        <taxon>Acropora</taxon>
    </lineage>
</organism>
<dbReference type="Pfam" id="PF00406">
    <property type="entry name" value="ADK"/>
    <property type="match status" value="1"/>
</dbReference>